<keyword evidence="2" id="KW-1185">Reference proteome</keyword>
<proteinExistence type="predicted"/>
<evidence type="ECO:0000313" key="2">
    <source>
        <dbReference type="Proteomes" id="UP000007013"/>
    </source>
</evidence>
<evidence type="ECO:0000313" key="1">
    <source>
        <dbReference type="EMBL" id="ACB76011.1"/>
    </source>
</evidence>
<dbReference type="Proteomes" id="UP000007013">
    <property type="component" value="Chromosome"/>
</dbReference>
<dbReference type="eggNOG" id="ENOG5030X53">
    <property type="taxonomic scope" value="Bacteria"/>
</dbReference>
<reference evidence="1 2" key="1">
    <citation type="journal article" date="2011" name="J. Bacteriol.">
        <title>Genome sequence of the verrucomicrobium Opitutus terrae PB90-1, an abundant inhabitant of rice paddy soil ecosystems.</title>
        <authorList>
            <person name="van Passel M.W."/>
            <person name="Kant R."/>
            <person name="Palva A."/>
            <person name="Copeland A."/>
            <person name="Lucas S."/>
            <person name="Lapidus A."/>
            <person name="Glavina del Rio T."/>
            <person name="Pitluck S."/>
            <person name="Goltsman E."/>
            <person name="Clum A."/>
            <person name="Sun H."/>
            <person name="Schmutz J."/>
            <person name="Larimer F.W."/>
            <person name="Land M.L."/>
            <person name="Hauser L."/>
            <person name="Kyrpides N."/>
            <person name="Mikhailova N."/>
            <person name="Richardson P.P."/>
            <person name="Janssen P.H."/>
            <person name="de Vos W.M."/>
            <person name="Smidt H."/>
        </authorList>
    </citation>
    <scope>NUCLEOTIDE SEQUENCE [LARGE SCALE GENOMIC DNA]</scope>
    <source>
        <strain evidence="2">DSM 11246 / JCM 15787 / PB90-1</strain>
    </source>
</reference>
<dbReference type="STRING" id="452637.Oter_2730"/>
<sequence>MLLLPWLFVAALLFFPRLGREPAPATGPAPQYDEYVHKCRPGPWGELQYSRIVIEPPDEFAVADYSVGRPTVWNFLGYSRDQLTMLWREADLSPADIALLEEPGRMTTTDDRIVIRPPDQWVLDLSTAARTRIYSALAAFPENPDQQEPFRFRADTADEWLENSQLAPETIQTVTRLLYRRGSSLLFSDHNLVLPRLASNAERIRLVKVLARKSTLLVKLRIRPDSDLDTLTDYWGRGPRRKGMRALLESISHRREGITIDVAHLLPRFPRAHLFTYPQPPEETSPGHDCHWTSMNFFNDPPDERFSDAVAVQDALENDYVPVSGRLMMGDILVFMRDEKTVVHSCVHIADDIVFTKNGSSEVMPWILMNLSDVAAFYPADPPLTIRAYRRKDL</sequence>
<dbReference type="EMBL" id="CP001032">
    <property type="protein sequence ID" value="ACB76011.1"/>
    <property type="molecule type" value="Genomic_DNA"/>
</dbReference>
<accession>B1ZVZ5</accession>
<organism evidence="1 2">
    <name type="scientific">Opitutus terrae (strain DSM 11246 / JCM 15787 / PB90-1)</name>
    <dbReference type="NCBI Taxonomy" id="452637"/>
    <lineage>
        <taxon>Bacteria</taxon>
        <taxon>Pseudomonadati</taxon>
        <taxon>Verrucomicrobiota</taxon>
        <taxon>Opitutia</taxon>
        <taxon>Opitutales</taxon>
        <taxon>Opitutaceae</taxon>
        <taxon>Opitutus</taxon>
    </lineage>
</organism>
<dbReference type="HOGENOM" id="CLU_699871_0_0_0"/>
<protein>
    <submittedName>
        <fullName evidence="1">Uncharacterized protein</fullName>
    </submittedName>
</protein>
<gene>
    <name evidence="1" type="ordered locus">Oter_2730</name>
</gene>
<dbReference type="KEGG" id="ote:Oter_2730"/>
<dbReference type="AlphaFoldDB" id="B1ZVZ5"/>
<name>B1ZVZ5_OPITP</name>